<evidence type="ECO:0000256" key="1">
    <source>
        <dbReference type="SAM" id="MobiDB-lite"/>
    </source>
</evidence>
<dbReference type="PANTHER" id="PTHR34222">
    <property type="entry name" value="GAG_PRE-INTEGRS DOMAIN-CONTAINING PROTEIN"/>
    <property type="match status" value="1"/>
</dbReference>
<evidence type="ECO:0000313" key="2">
    <source>
        <dbReference type="EMBL" id="KAJ4982218.1"/>
    </source>
</evidence>
<organism evidence="2 3">
    <name type="scientific">Protea cynaroides</name>
    <dbReference type="NCBI Taxonomy" id="273540"/>
    <lineage>
        <taxon>Eukaryota</taxon>
        <taxon>Viridiplantae</taxon>
        <taxon>Streptophyta</taxon>
        <taxon>Embryophyta</taxon>
        <taxon>Tracheophyta</taxon>
        <taxon>Spermatophyta</taxon>
        <taxon>Magnoliopsida</taxon>
        <taxon>Proteales</taxon>
        <taxon>Proteaceae</taxon>
        <taxon>Protea</taxon>
    </lineage>
</organism>
<evidence type="ECO:0000313" key="3">
    <source>
        <dbReference type="Proteomes" id="UP001141806"/>
    </source>
</evidence>
<protein>
    <submittedName>
        <fullName evidence="2">Uncharacterized protein</fullName>
    </submittedName>
</protein>
<sequence length="189" mass="20528">MDHLLNIGRAYSLFLQEESQCSMHTTTSTLDNSALLSLPARTSYTNAATPTNNSKEQCTNYNLIGHNRSSCYKLGHVVASDSKVASIHDTSTPAFTADQYQRLLLLLGEVPQPAHPNLVGSSSQSANTVLPLPMSDFVVKFVPYSTMKPSPSSSSTSLVNDSPLPDPPRFSSRATYPPTRLCDYCCSHV</sequence>
<proteinExistence type="predicted"/>
<gene>
    <name evidence="2" type="ORF">NE237_033055</name>
</gene>
<name>A0A9Q0L464_9MAGN</name>
<feature type="compositionally biased region" description="Low complexity" evidence="1">
    <location>
        <begin position="148"/>
        <end position="163"/>
    </location>
</feature>
<dbReference type="EMBL" id="JAMYWD010000001">
    <property type="protein sequence ID" value="KAJ4982218.1"/>
    <property type="molecule type" value="Genomic_DNA"/>
</dbReference>
<reference evidence="2" key="1">
    <citation type="journal article" date="2023" name="Plant J.">
        <title>The genome of the king protea, Protea cynaroides.</title>
        <authorList>
            <person name="Chang J."/>
            <person name="Duong T.A."/>
            <person name="Schoeman C."/>
            <person name="Ma X."/>
            <person name="Roodt D."/>
            <person name="Barker N."/>
            <person name="Li Z."/>
            <person name="Van de Peer Y."/>
            <person name="Mizrachi E."/>
        </authorList>
    </citation>
    <scope>NUCLEOTIDE SEQUENCE</scope>
    <source>
        <tissue evidence="2">Young leaves</tissue>
    </source>
</reference>
<accession>A0A9Q0L464</accession>
<dbReference type="PANTHER" id="PTHR34222:SF99">
    <property type="entry name" value="PROTEIN, PUTATIVE-RELATED"/>
    <property type="match status" value="1"/>
</dbReference>
<dbReference type="Proteomes" id="UP001141806">
    <property type="component" value="Unassembled WGS sequence"/>
</dbReference>
<feature type="region of interest" description="Disordered" evidence="1">
    <location>
        <begin position="148"/>
        <end position="172"/>
    </location>
</feature>
<keyword evidence="3" id="KW-1185">Reference proteome</keyword>
<dbReference type="AlphaFoldDB" id="A0A9Q0L464"/>
<comment type="caution">
    <text evidence="2">The sequence shown here is derived from an EMBL/GenBank/DDBJ whole genome shotgun (WGS) entry which is preliminary data.</text>
</comment>